<keyword evidence="2" id="KW-1185">Reference proteome</keyword>
<evidence type="ECO:0000313" key="1">
    <source>
        <dbReference type="EMBL" id="SDG72776.1"/>
    </source>
</evidence>
<dbReference type="AlphaFoldDB" id="A0A1G7WLJ6"/>
<protein>
    <submittedName>
        <fullName evidence="1">Uncharacterized protein</fullName>
    </submittedName>
</protein>
<evidence type="ECO:0000313" key="2">
    <source>
        <dbReference type="Proteomes" id="UP000199492"/>
    </source>
</evidence>
<dbReference type="EMBL" id="FNCZ01000001">
    <property type="protein sequence ID" value="SDG72776.1"/>
    <property type="molecule type" value="Genomic_DNA"/>
</dbReference>
<name>A0A1G7WLJ6_9FLAO</name>
<proteinExistence type="predicted"/>
<dbReference type="OrthoDB" id="1376841at2"/>
<reference evidence="2" key="1">
    <citation type="submission" date="2016-10" db="EMBL/GenBank/DDBJ databases">
        <authorList>
            <person name="Varghese N."/>
            <person name="Submissions S."/>
        </authorList>
    </citation>
    <scope>NUCLEOTIDE SEQUENCE [LARGE SCALE GENOMIC DNA]</scope>
    <source>
        <strain evidence="2">DSM 15363</strain>
    </source>
</reference>
<dbReference type="Proteomes" id="UP000199492">
    <property type="component" value="Unassembled WGS sequence"/>
</dbReference>
<organism evidence="1 2">
    <name type="scientific">Winogradskyella thalassocola</name>
    <dbReference type="NCBI Taxonomy" id="262004"/>
    <lineage>
        <taxon>Bacteria</taxon>
        <taxon>Pseudomonadati</taxon>
        <taxon>Bacteroidota</taxon>
        <taxon>Flavobacteriia</taxon>
        <taxon>Flavobacteriales</taxon>
        <taxon>Flavobacteriaceae</taxon>
        <taxon>Winogradskyella</taxon>
    </lineage>
</organism>
<dbReference type="RefSeq" id="WP_092465917.1">
    <property type="nucleotide sequence ID" value="NZ_FNCZ01000001.1"/>
</dbReference>
<gene>
    <name evidence="1" type="ORF">SAMN04489796_101413</name>
</gene>
<sequence>MNKNWKIPLAFIILALCFSCKDENKSRIEELSDFEIHSNEDSLNIRNNEFANYPIDEIHSNFKTTYKDSLDLLRFWRKSAFSTLDTINADFSSLKIKKLLSDYSDGDKGITLGRVYTSPDNLFKIVIGRGESCGAYCNPYWISEIVFANGQIINDLNFKDIENIYLMPDGKYLIKEKSFGRPAAVYSETTTSATLISFEGNTINYHRFNYNYPKYNEIQNDSIYNPSGKLSLSQEHFIETTQYLTFNNSSKKLSYGYATDFSYCCQIDSIYAYTGEFEYKNGEFVHLTEQKKYIKVD</sequence>
<accession>A0A1G7WLJ6</accession>